<reference evidence="2" key="1">
    <citation type="journal article" date="2021" name="PeerJ">
        <title>Extensive microbial diversity within the chicken gut microbiome revealed by metagenomics and culture.</title>
        <authorList>
            <person name="Gilroy R."/>
            <person name="Ravi A."/>
            <person name="Getino M."/>
            <person name="Pursley I."/>
            <person name="Horton D.L."/>
            <person name="Alikhan N.F."/>
            <person name="Baker D."/>
            <person name="Gharbi K."/>
            <person name="Hall N."/>
            <person name="Watson M."/>
            <person name="Adriaenssens E.M."/>
            <person name="Foster-Nyarko E."/>
            <person name="Jarju S."/>
            <person name="Secka A."/>
            <person name="Antonio M."/>
            <person name="Oren A."/>
            <person name="Chaudhuri R.R."/>
            <person name="La Ragione R."/>
            <person name="Hildebrand F."/>
            <person name="Pallen M.J."/>
        </authorList>
    </citation>
    <scope>NUCLEOTIDE SEQUENCE</scope>
    <source>
        <strain evidence="2">CHK183-1962</strain>
    </source>
</reference>
<sequence>MQSKIGRKVAVLGLCSAGAILLGYVESLIPVLFFVPGMKLGLANLAIVLTLYFFGLGSAAVVQLVRIVVVGFLFGNLFSIAFSLAGGFFSLAVMCLAKRYGGFTVYGVSVAGGVSHNIGQIFVAAFLVENVKIVYYLPVLLLSGLVTGLLIGLVSDETMRRLGAVVRKI</sequence>
<dbReference type="Gene3D" id="1.10.1760.20">
    <property type="match status" value="1"/>
</dbReference>
<gene>
    <name evidence="2" type="ORF">H9734_01040</name>
</gene>
<evidence type="ECO:0000313" key="3">
    <source>
        <dbReference type="Proteomes" id="UP000886890"/>
    </source>
</evidence>
<reference evidence="2" key="2">
    <citation type="submission" date="2021-04" db="EMBL/GenBank/DDBJ databases">
        <authorList>
            <person name="Gilroy R."/>
        </authorList>
    </citation>
    <scope>NUCLEOTIDE SEQUENCE</scope>
    <source>
        <strain evidence="2">CHK183-1962</strain>
    </source>
</reference>
<protein>
    <submittedName>
        <fullName evidence="2">Gx transporter family protein</fullName>
    </submittedName>
</protein>
<evidence type="ECO:0000256" key="1">
    <source>
        <dbReference type="SAM" id="Phobius"/>
    </source>
</evidence>
<dbReference type="Pfam" id="PF07456">
    <property type="entry name" value="Hpre_diP_synt_I"/>
    <property type="match status" value="1"/>
</dbReference>
<feature type="transmembrane region" description="Helical" evidence="1">
    <location>
        <begin position="12"/>
        <end position="35"/>
    </location>
</feature>
<keyword evidence="1" id="KW-0812">Transmembrane</keyword>
<organism evidence="2 3">
    <name type="scientific">Candidatus Fusicatenibacter merdavium</name>
    <dbReference type="NCBI Taxonomy" id="2838600"/>
    <lineage>
        <taxon>Bacteria</taxon>
        <taxon>Bacillati</taxon>
        <taxon>Bacillota</taxon>
        <taxon>Clostridia</taxon>
        <taxon>Lachnospirales</taxon>
        <taxon>Lachnospiraceae</taxon>
        <taxon>Fusicatenibacter</taxon>
    </lineage>
</organism>
<dbReference type="Proteomes" id="UP000886890">
    <property type="component" value="Unassembled WGS sequence"/>
</dbReference>
<feature type="transmembrane region" description="Helical" evidence="1">
    <location>
        <begin position="133"/>
        <end position="154"/>
    </location>
</feature>
<feature type="transmembrane region" description="Helical" evidence="1">
    <location>
        <begin position="42"/>
        <end position="61"/>
    </location>
</feature>
<dbReference type="EMBL" id="DXEK01000015">
    <property type="protein sequence ID" value="HIX76173.1"/>
    <property type="molecule type" value="Genomic_DNA"/>
</dbReference>
<feature type="transmembrane region" description="Helical" evidence="1">
    <location>
        <begin position="103"/>
        <end position="127"/>
    </location>
</feature>
<proteinExistence type="predicted"/>
<dbReference type="PIRSF" id="PIRSF027391">
    <property type="entry name" value="Hpre_diP_synt_I"/>
    <property type="match status" value="1"/>
</dbReference>
<dbReference type="AlphaFoldDB" id="A0A9D1XB02"/>
<name>A0A9D1XB02_9FIRM</name>
<keyword evidence="1" id="KW-1133">Transmembrane helix</keyword>
<accession>A0A9D1XB02</accession>
<comment type="caution">
    <text evidence="2">The sequence shown here is derived from an EMBL/GenBank/DDBJ whole genome shotgun (WGS) entry which is preliminary data.</text>
</comment>
<keyword evidence="1" id="KW-0472">Membrane</keyword>
<feature type="transmembrane region" description="Helical" evidence="1">
    <location>
        <begin position="67"/>
        <end position="96"/>
    </location>
</feature>
<dbReference type="InterPro" id="IPR010898">
    <property type="entry name" value="Hpre_diP_synth_I"/>
</dbReference>
<evidence type="ECO:0000313" key="2">
    <source>
        <dbReference type="EMBL" id="HIX76173.1"/>
    </source>
</evidence>
<dbReference type="InterPro" id="IPR014535">
    <property type="entry name" value="Hpre_diP_synt_I"/>
</dbReference>